<name>A0A376KY83_ECOLX</name>
<keyword evidence="1" id="KW-0067">ATP-binding</keyword>
<protein>
    <submittedName>
        <fullName evidence="1">ATP-binding component of a transport system</fullName>
    </submittedName>
</protein>
<evidence type="ECO:0000313" key="1">
    <source>
        <dbReference type="EMBL" id="STE87412.1"/>
    </source>
</evidence>
<proteinExistence type="predicted"/>
<reference evidence="1 2" key="1">
    <citation type="submission" date="2018-06" db="EMBL/GenBank/DDBJ databases">
        <authorList>
            <consortium name="Pathogen Informatics"/>
            <person name="Doyle S."/>
        </authorList>
    </citation>
    <scope>NUCLEOTIDE SEQUENCE [LARGE SCALE GENOMIC DNA]</scope>
    <source>
        <strain evidence="1 2">NCTC10418</strain>
    </source>
</reference>
<dbReference type="Proteomes" id="UP000255460">
    <property type="component" value="Unassembled WGS sequence"/>
</dbReference>
<dbReference type="AlphaFoldDB" id="A0A376KY83"/>
<dbReference type="GO" id="GO:0005524">
    <property type="term" value="F:ATP binding"/>
    <property type="evidence" value="ECO:0007669"/>
    <property type="project" value="UniProtKB-KW"/>
</dbReference>
<dbReference type="EMBL" id="UFZQ01000001">
    <property type="protein sequence ID" value="STE87412.1"/>
    <property type="molecule type" value="Genomic_DNA"/>
</dbReference>
<sequence>MDLKRVPVKRASISAIWRKNFRSTANLTVEQNLRFFSGVYGLRGRAQNEKISRMSEAFGLKSIASPRHR</sequence>
<keyword evidence="1" id="KW-0547">Nucleotide-binding</keyword>
<organism evidence="1 2">
    <name type="scientific">Escherichia coli</name>
    <dbReference type="NCBI Taxonomy" id="562"/>
    <lineage>
        <taxon>Bacteria</taxon>
        <taxon>Pseudomonadati</taxon>
        <taxon>Pseudomonadota</taxon>
        <taxon>Gammaproteobacteria</taxon>
        <taxon>Enterobacterales</taxon>
        <taxon>Enterobacteriaceae</taxon>
        <taxon>Escherichia</taxon>
    </lineage>
</organism>
<evidence type="ECO:0000313" key="2">
    <source>
        <dbReference type="Proteomes" id="UP000255460"/>
    </source>
</evidence>
<accession>A0A376KY83</accession>
<gene>
    <name evidence="1" type="primary">ybhF_5</name>
    <name evidence="1" type="ORF">NCTC10418_05077</name>
</gene>